<sequence length="183" mass="20763">MRLYVPADHNALVKVTDEKNSPHYLIQTIRSFELNGVRVLSLSADTLGEARQSSLNLLPRYTLVVDEQEVGQINRLAGVWREVLFVSGLNWLLVGDITRNQYTGYHGSKKVLTVDTLATVDDANYFIVDVTESNDEVPALLVAATLNRWRKVSIRAGVRGLFHQKKRAYDLGEDFTRFTNRQK</sequence>
<keyword evidence="2" id="KW-1185">Reference proteome</keyword>
<gene>
    <name evidence="1" type="ORF">FD09_GL002321</name>
</gene>
<dbReference type="PATRIC" id="fig|1423792.3.peg.2359"/>
<organism evidence="1 2">
    <name type="scientific">Schleiferilactobacillus perolens DSM 12744</name>
    <dbReference type="NCBI Taxonomy" id="1423792"/>
    <lineage>
        <taxon>Bacteria</taxon>
        <taxon>Bacillati</taxon>
        <taxon>Bacillota</taxon>
        <taxon>Bacilli</taxon>
        <taxon>Lactobacillales</taxon>
        <taxon>Lactobacillaceae</taxon>
        <taxon>Schleiferilactobacillus</taxon>
    </lineage>
</organism>
<dbReference type="AlphaFoldDB" id="A0A0R1MZG1"/>
<comment type="caution">
    <text evidence="1">The sequence shown here is derived from an EMBL/GenBank/DDBJ whole genome shotgun (WGS) entry which is preliminary data.</text>
</comment>
<dbReference type="Proteomes" id="UP000051330">
    <property type="component" value="Unassembled WGS sequence"/>
</dbReference>
<evidence type="ECO:0000313" key="1">
    <source>
        <dbReference type="EMBL" id="KRL13485.1"/>
    </source>
</evidence>
<evidence type="ECO:0000313" key="2">
    <source>
        <dbReference type="Proteomes" id="UP000051330"/>
    </source>
</evidence>
<dbReference type="RefSeq" id="WP_057819509.1">
    <property type="nucleotide sequence ID" value="NZ_AZEC01000004.1"/>
</dbReference>
<proteinExistence type="predicted"/>
<accession>A0A0R1MZG1</accession>
<protein>
    <submittedName>
        <fullName evidence="1">Uncharacterized protein</fullName>
    </submittedName>
</protein>
<dbReference type="EMBL" id="AZEC01000004">
    <property type="protein sequence ID" value="KRL13485.1"/>
    <property type="molecule type" value="Genomic_DNA"/>
</dbReference>
<reference evidence="1 2" key="1">
    <citation type="journal article" date="2015" name="Genome Announc.">
        <title>Expanding the biotechnology potential of lactobacilli through comparative genomics of 213 strains and associated genera.</title>
        <authorList>
            <person name="Sun Z."/>
            <person name="Harris H.M."/>
            <person name="McCann A."/>
            <person name="Guo C."/>
            <person name="Argimon S."/>
            <person name="Zhang W."/>
            <person name="Yang X."/>
            <person name="Jeffery I.B."/>
            <person name="Cooney J.C."/>
            <person name="Kagawa T.F."/>
            <person name="Liu W."/>
            <person name="Song Y."/>
            <person name="Salvetti E."/>
            <person name="Wrobel A."/>
            <person name="Rasinkangas P."/>
            <person name="Parkhill J."/>
            <person name="Rea M.C."/>
            <person name="O'Sullivan O."/>
            <person name="Ritari J."/>
            <person name="Douillard F.P."/>
            <person name="Paul Ross R."/>
            <person name="Yang R."/>
            <person name="Briner A.E."/>
            <person name="Felis G.E."/>
            <person name="de Vos W.M."/>
            <person name="Barrangou R."/>
            <person name="Klaenhammer T.R."/>
            <person name="Caufield P.W."/>
            <person name="Cui Y."/>
            <person name="Zhang H."/>
            <person name="O'Toole P.W."/>
        </authorList>
    </citation>
    <scope>NUCLEOTIDE SEQUENCE [LARGE SCALE GENOMIC DNA]</scope>
    <source>
        <strain evidence="1 2">DSM 12744</strain>
    </source>
</reference>
<dbReference type="STRING" id="1423792.FD09_GL002321"/>
<name>A0A0R1MZG1_9LACO</name>
<dbReference type="OrthoDB" id="2248181at2"/>